<feature type="transmembrane region" description="Helical" evidence="10">
    <location>
        <begin position="7"/>
        <end position="28"/>
    </location>
</feature>
<keyword evidence="6 10" id="KW-0407">Ion channel</keyword>
<evidence type="ECO:0000256" key="2">
    <source>
        <dbReference type="ARBA" id="ARBA00022475"/>
    </source>
</evidence>
<keyword evidence="10" id="KW-0406">Ion transport</keyword>
<comment type="catalytic activity">
    <reaction evidence="8">
        <text>fluoride(in) = fluoride(out)</text>
        <dbReference type="Rhea" id="RHEA:76159"/>
        <dbReference type="ChEBI" id="CHEBI:17051"/>
    </reaction>
    <physiologicalReaction direction="left-to-right" evidence="8">
        <dbReference type="Rhea" id="RHEA:76160"/>
    </physiologicalReaction>
</comment>
<dbReference type="EMBL" id="QEKT01000011">
    <property type="protein sequence ID" value="PVY82578.1"/>
    <property type="molecule type" value="Genomic_DNA"/>
</dbReference>
<gene>
    <name evidence="10" type="primary">fluC</name>
    <name evidence="10" type="synonym">crcB</name>
    <name evidence="11" type="ORF">C7384_11115</name>
</gene>
<dbReference type="InterPro" id="IPR003691">
    <property type="entry name" value="FluC"/>
</dbReference>
<dbReference type="Pfam" id="PF02537">
    <property type="entry name" value="CRCB"/>
    <property type="match status" value="1"/>
</dbReference>
<proteinExistence type="inferred from homology"/>
<dbReference type="PANTHER" id="PTHR28259">
    <property type="entry name" value="FLUORIDE EXPORT PROTEIN 1-RELATED"/>
    <property type="match status" value="1"/>
</dbReference>
<evidence type="ECO:0000256" key="3">
    <source>
        <dbReference type="ARBA" id="ARBA00022692"/>
    </source>
</evidence>
<keyword evidence="5 10" id="KW-0472">Membrane</keyword>
<dbReference type="RefSeq" id="WP_089939920.1">
    <property type="nucleotide sequence ID" value="NZ_CAKOEX010000012.1"/>
</dbReference>
<evidence type="ECO:0000256" key="5">
    <source>
        <dbReference type="ARBA" id="ARBA00023136"/>
    </source>
</evidence>
<evidence type="ECO:0000256" key="1">
    <source>
        <dbReference type="ARBA" id="ARBA00004651"/>
    </source>
</evidence>
<keyword evidence="3 10" id="KW-0812">Transmembrane</keyword>
<dbReference type="HAMAP" id="MF_00454">
    <property type="entry name" value="FluC"/>
    <property type="match status" value="1"/>
</dbReference>
<feature type="binding site" evidence="10">
    <location>
        <position position="82"/>
    </location>
    <ligand>
        <name>Na(+)</name>
        <dbReference type="ChEBI" id="CHEBI:29101"/>
        <note>structural</note>
    </ligand>
</feature>
<organism evidence="11 12">
    <name type="scientific">Convivina intestini</name>
    <dbReference type="NCBI Taxonomy" id="1505726"/>
    <lineage>
        <taxon>Bacteria</taxon>
        <taxon>Bacillati</taxon>
        <taxon>Bacillota</taxon>
        <taxon>Bacilli</taxon>
        <taxon>Lactobacillales</taxon>
        <taxon>Lactobacillaceae</taxon>
        <taxon>Convivina</taxon>
    </lineage>
</organism>
<evidence type="ECO:0000313" key="12">
    <source>
        <dbReference type="Proteomes" id="UP000245433"/>
    </source>
</evidence>
<keyword evidence="4 10" id="KW-1133">Transmembrane helix</keyword>
<comment type="activity regulation">
    <text evidence="10">Na(+) is not transported, but it plays an essential structural role and its presence is essential for fluoride channel function.</text>
</comment>
<evidence type="ECO:0000256" key="8">
    <source>
        <dbReference type="ARBA" id="ARBA00035585"/>
    </source>
</evidence>
<accession>A0A2U1D4H6</accession>
<keyword evidence="10" id="KW-0479">Metal-binding</keyword>
<dbReference type="AlphaFoldDB" id="A0A2U1D4H6"/>
<dbReference type="GO" id="GO:0062054">
    <property type="term" value="F:fluoride channel activity"/>
    <property type="evidence" value="ECO:0007669"/>
    <property type="project" value="UniProtKB-UniRule"/>
</dbReference>
<evidence type="ECO:0000256" key="9">
    <source>
        <dbReference type="ARBA" id="ARBA00049940"/>
    </source>
</evidence>
<name>A0A2U1D4H6_9LACO</name>
<keyword evidence="12" id="KW-1185">Reference proteome</keyword>
<evidence type="ECO:0000256" key="7">
    <source>
        <dbReference type="ARBA" id="ARBA00035120"/>
    </source>
</evidence>
<keyword evidence="10" id="KW-0915">Sodium</keyword>
<keyword evidence="10" id="KW-0813">Transport</keyword>
<keyword evidence="2 10" id="KW-1003">Cell membrane</keyword>
<feature type="transmembrane region" description="Helical" evidence="10">
    <location>
        <begin position="72"/>
        <end position="91"/>
    </location>
</feature>
<dbReference type="GO" id="GO:0046872">
    <property type="term" value="F:metal ion binding"/>
    <property type="evidence" value="ECO:0007669"/>
    <property type="project" value="UniProtKB-KW"/>
</dbReference>
<dbReference type="OrthoDB" id="2143932at2"/>
<dbReference type="GO" id="GO:0140114">
    <property type="term" value="P:cellular detoxification of fluoride"/>
    <property type="evidence" value="ECO:0007669"/>
    <property type="project" value="UniProtKB-UniRule"/>
</dbReference>
<evidence type="ECO:0000256" key="4">
    <source>
        <dbReference type="ARBA" id="ARBA00022989"/>
    </source>
</evidence>
<comment type="subcellular location">
    <subcellularLocation>
        <location evidence="1 10">Cell membrane</location>
        <topology evidence="1 10">Multi-pass membrane protein</topology>
    </subcellularLocation>
</comment>
<feature type="binding site" evidence="10">
    <location>
        <position position="79"/>
    </location>
    <ligand>
        <name>Na(+)</name>
        <dbReference type="ChEBI" id="CHEBI:29101"/>
        <note>structural</note>
    </ligand>
</feature>
<comment type="similarity">
    <text evidence="7 10">Belongs to the fluoride channel Fluc/FEX (TC 1.A.43) family.</text>
</comment>
<evidence type="ECO:0000256" key="10">
    <source>
        <dbReference type="HAMAP-Rule" id="MF_00454"/>
    </source>
</evidence>
<dbReference type="Proteomes" id="UP000245433">
    <property type="component" value="Unassembled WGS sequence"/>
</dbReference>
<evidence type="ECO:0000256" key="6">
    <source>
        <dbReference type="ARBA" id="ARBA00023303"/>
    </source>
</evidence>
<evidence type="ECO:0000313" key="11">
    <source>
        <dbReference type="EMBL" id="PVY82578.1"/>
    </source>
</evidence>
<protein>
    <recommendedName>
        <fullName evidence="10">Fluoride-specific ion channel FluC</fullName>
    </recommendedName>
</protein>
<sequence>METNKKVLIELITVFAGGFVGGGLRFLLSMLPGWGHWPVMTIVINWTGCLALAYLGAWIAKHQDVARLWQSFIGTGMIGGYTTFSTMILQIYQQRPLWAVLYLVTTILGGWLMVELGQWLVKPLGGQHA</sequence>
<reference evidence="11 12" key="1">
    <citation type="submission" date="2018-04" db="EMBL/GenBank/DDBJ databases">
        <title>Genomic Encyclopedia of Type Strains, Phase IV (KMG-IV): sequencing the most valuable type-strain genomes for metagenomic binning, comparative biology and taxonomic classification.</title>
        <authorList>
            <person name="Goeker M."/>
        </authorList>
    </citation>
    <scope>NUCLEOTIDE SEQUENCE [LARGE SCALE GENOMIC DNA]</scope>
    <source>
        <strain evidence="11 12">DSM 28795</strain>
    </source>
</reference>
<comment type="function">
    <text evidence="9 10">Fluoride-specific ion channel. Important for reducing fluoride concentration in the cell, thus reducing its toxicity.</text>
</comment>
<feature type="transmembrane region" description="Helical" evidence="10">
    <location>
        <begin position="34"/>
        <end position="60"/>
    </location>
</feature>
<comment type="caution">
    <text evidence="11">The sequence shown here is derived from an EMBL/GenBank/DDBJ whole genome shotgun (WGS) entry which is preliminary data.</text>
</comment>
<feature type="transmembrane region" description="Helical" evidence="10">
    <location>
        <begin position="97"/>
        <end position="114"/>
    </location>
</feature>
<dbReference type="GO" id="GO:0005886">
    <property type="term" value="C:plasma membrane"/>
    <property type="evidence" value="ECO:0007669"/>
    <property type="project" value="UniProtKB-SubCell"/>
</dbReference>
<dbReference type="PANTHER" id="PTHR28259:SF1">
    <property type="entry name" value="FLUORIDE EXPORT PROTEIN 1-RELATED"/>
    <property type="match status" value="1"/>
</dbReference>